<name>A0A2W1N242_9FLAO</name>
<accession>A0A2W1N242</accession>
<proteinExistence type="predicted"/>
<sequence length="179" mass="20410">MRKIAMIIGGLSLMFTACTPAKDNEKVDNGEFDSAFFIGELRAIEDSISNGIPAQKHLVKALVLFQDYVNHFPTSKEAPDYLLRTSDLYLSVNNPNRSVDILNEIIKSYPNYKRLEAVYFNRANHVDFEIRDTSLAKTYYQEFLEKYPNSGLVNDANSRIENIGLSAEQLIEKFEAMNQ</sequence>
<keyword evidence="2" id="KW-1185">Reference proteome</keyword>
<evidence type="ECO:0000313" key="2">
    <source>
        <dbReference type="Proteomes" id="UP000249248"/>
    </source>
</evidence>
<evidence type="ECO:0008006" key="3">
    <source>
        <dbReference type="Google" id="ProtNLM"/>
    </source>
</evidence>
<evidence type="ECO:0000313" key="1">
    <source>
        <dbReference type="EMBL" id="PZE18347.1"/>
    </source>
</evidence>
<dbReference type="RefSeq" id="WP_111061248.1">
    <property type="nucleotide sequence ID" value="NZ_JBHUCU010000007.1"/>
</dbReference>
<organism evidence="1 2">
    <name type="scientific">Putridiphycobacter roseus</name>
    <dbReference type="NCBI Taxonomy" id="2219161"/>
    <lineage>
        <taxon>Bacteria</taxon>
        <taxon>Pseudomonadati</taxon>
        <taxon>Bacteroidota</taxon>
        <taxon>Flavobacteriia</taxon>
        <taxon>Flavobacteriales</taxon>
        <taxon>Crocinitomicaceae</taxon>
        <taxon>Putridiphycobacter</taxon>
    </lineage>
</organism>
<comment type="caution">
    <text evidence="1">The sequence shown here is derived from an EMBL/GenBank/DDBJ whole genome shotgun (WGS) entry which is preliminary data.</text>
</comment>
<reference evidence="1 2" key="1">
    <citation type="submission" date="2018-06" db="EMBL/GenBank/DDBJ databases">
        <title>The draft genome sequence of Crocinitomix sp. SM1701.</title>
        <authorList>
            <person name="Zhang X."/>
        </authorList>
    </citation>
    <scope>NUCLEOTIDE SEQUENCE [LARGE SCALE GENOMIC DNA]</scope>
    <source>
        <strain evidence="1 2">SM1701</strain>
    </source>
</reference>
<dbReference type="InterPro" id="IPR011990">
    <property type="entry name" value="TPR-like_helical_dom_sf"/>
</dbReference>
<protein>
    <recommendedName>
        <fullName evidence="3">Outer membrane lipoprotein BamD-like domain-containing protein</fullName>
    </recommendedName>
</protein>
<dbReference type="PROSITE" id="PS51257">
    <property type="entry name" value="PROKAR_LIPOPROTEIN"/>
    <property type="match status" value="1"/>
</dbReference>
<dbReference type="Gene3D" id="1.25.40.10">
    <property type="entry name" value="Tetratricopeptide repeat domain"/>
    <property type="match status" value="1"/>
</dbReference>
<dbReference type="Proteomes" id="UP000249248">
    <property type="component" value="Unassembled WGS sequence"/>
</dbReference>
<dbReference type="InterPro" id="IPR019734">
    <property type="entry name" value="TPR_rpt"/>
</dbReference>
<dbReference type="OrthoDB" id="1467701at2"/>
<dbReference type="SUPFAM" id="SSF48452">
    <property type="entry name" value="TPR-like"/>
    <property type="match status" value="1"/>
</dbReference>
<gene>
    <name evidence="1" type="ORF">DNU06_00490</name>
</gene>
<dbReference type="Pfam" id="PF13174">
    <property type="entry name" value="TPR_6"/>
    <property type="match status" value="2"/>
</dbReference>
<dbReference type="EMBL" id="QKSB01000001">
    <property type="protein sequence ID" value="PZE18347.1"/>
    <property type="molecule type" value="Genomic_DNA"/>
</dbReference>
<dbReference type="AlphaFoldDB" id="A0A2W1N242"/>